<feature type="compositionally biased region" description="Basic and acidic residues" evidence="5">
    <location>
        <begin position="288"/>
        <end position="298"/>
    </location>
</feature>
<evidence type="ECO:0000259" key="6">
    <source>
        <dbReference type="PROSITE" id="PS50404"/>
    </source>
</evidence>
<dbReference type="GO" id="GO:0004364">
    <property type="term" value="F:glutathione transferase activity"/>
    <property type="evidence" value="ECO:0007669"/>
    <property type="project" value="UniProtKB-EC"/>
</dbReference>
<feature type="region of interest" description="Disordered" evidence="5">
    <location>
        <begin position="255"/>
        <end position="318"/>
    </location>
</feature>
<organism evidence="8 9">
    <name type="scientific">Zingiber officinale</name>
    <name type="common">Ginger</name>
    <name type="synonym">Amomum zingiber</name>
    <dbReference type="NCBI Taxonomy" id="94328"/>
    <lineage>
        <taxon>Eukaryota</taxon>
        <taxon>Viridiplantae</taxon>
        <taxon>Streptophyta</taxon>
        <taxon>Embryophyta</taxon>
        <taxon>Tracheophyta</taxon>
        <taxon>Spermatophyta</taxon>
        <taxon>Magnoliopsida</taxon>
        <taxon>Liliopsida</taxon>
        <taxon>Zingiberales</taxon>
        <taxon>Zingiberaceae</taxon>
        <taxon>Zingiber</taxon>
    </lineage>
</organism>
<dbReference type="Pfam" id="PF00043">
    <property type="entry name" value="GST_C"/>
    <property type="match status" value="1"/>
</dbReference>
<dbReference type="GO" id="GO:0043295">
    <property type="term" value="F:glutathione binding"/>
    <property type="evidence" value="ECO:0007669"/>
    <property type="project" value="TreeGrafter"/>
</dbReference>
<evidence type="ECO:0000256" key="1">
    <source>
        <dbReference type="ARBA" id="ARBA00010128"/>
    </source>
</evidence>
<protein>
    <recommendedName>
        <fullName evidence="2">glutathione transferase</fullName>
        <ecNumber evidence="2">2.5.1.18</ecNumber>
    </recommendedName>
</protein>
<name>A0A8J5I2U3_ZINOF</name>
<dbReference type="GO" id="GO:0009636">
    <property type="term" value="P:response to toxic substance"/>
    <property type="evidence" value="ECO:0007669"/>
    <property type="project" value="UniProtKB-ARBA"/>
</dbReference>
<dbReference type="AlphaFoldDB" id="A0A8J5I2U3"/>
<dbReference type="GO" id="GO:0005737">
    <property type="term" value="C:cytoplasm"/>
    <property type="evidence" value="ECO:0007669"/>
    <property type="project" value="TreeGrafter"/>
</dbReference>
<evidence type="ECO:0000259" key="7">
    <source>
        <dbReference type="PROSITE" id="PS50405"/>
    </source>
</evidence>
<dbReference type="PROSITE" id="PS50404">
    <property type="entry name" value="GST_NTER"/>
    <property type="match status" value="1"/>
</dbReference>
<comment type="similarity">
    <text evidence="1">Belongs to the GST superfamily. Phi family.</text>
</comment>
<evidence type="ECO:0000256" key="2">
    <source>
        <dbReference type="ARBA" id="ARBA00012452"/>
    </source>
</evidence>
<feature type="domain" description="GST C-terminal" evidence="7">
    <location>
        <begin position="94"/>
        <end position="221"/>
    </location>
</feature>
<dbReference type="PROSITE" id="PS50405">
    <property type="entry name" value="GST_CTER"/>
    <property type="match status" value="1"/>
</dbReference>
<dbReference type="OrthoDB" id="249703at2759"/>
<dbReference type="InterPro" id="IPR004045">
    <property type="entry name" value="Glutathione_S-Trfase_N"/>
</dbReference>
<dbReference type="PANTHER" id="PTHR43900:SF96">
    <property type="entry name" value="GLUTATHIONE TRANSFERASE"/>
    <property type="match status" value="1"/>
</dbReference>
<dbReference type="FunFam" id="1.20.1050.10:FF:000004">
    <property type="entry name" value="Glutathione S-transferase F2"/>
    <property type="match status" value="1"/>
</dbReference>
<dbReference type="InterPro" id="IPR004046">
    <property type="entry name" value="GST_C"/>
</dbReference>
<dbReference type="SMR" id="A0A8J5I2U3"/>
<comment type="caution">
    <text evidence="8">The sequence shown here is derived from an EMBL/GenBank/DDBJ whole genome shotgun (WGS) entry which is preliminary data.</text>
</comment>
<keyword evidence="9" id="KW-1185">Reference proteome</keyword>
<evidence type="ECO:0000313" key="8">
    <source>
        <dbReference type="EMBL" id="KAG6532761.1"/>
    </source>
</evidence>
<dbReference type="EC" id="2.5.1.18" evidence="2"/>
<gene>
    <name evidence="8" type="ORF">ZIOFF_006611</name>
</gene>
<evidence type="ECO:0000256" key="5">
    <source>
        <dbReference type="SAM" id="MobiDB-lite"/>
    </source>
</evidence>
<dbReference type="InterPro" id="IPR010987">
    <property type="entry name" value="Glutathione-S-Trfase_C-like"/>
</dbReference>
<sequence length="318" mass="35466">MAASLVNVYYTRPVLPDVYRVLACLYEKEIEFELVDMHVGQQMPLDFLKLQSNGRASVPAFEDGSTFLLESRNICRYASEKYQGHGNRYLLGRDLLERGSIEQWLKTEEHSFNPPSLELVFHLAFDPLDQPLLAQSEQALARVLDVYEHRLRESKYLAGDDFTLADLSHLPNSHYIANSEQWGCLFESRKNVLRWWETVSCRPSWAKVVRMLSEFEASNGSTAEEIVSATAKVSHSGRSSTRALLVPQSSTIWLKNGSKKTPTKSTAAQAPSMVATVKNGSKSPNSKTEPENVGEDKTRSHHGVPSSSTASGTTKQAS</sequence>
<dbReference type="PANTHER" id="PTHR43900">
    <property type="entry name" value="GLUTATHIONE S-TRANSFERASE RHO"/>
    <property type="match status" value="1"/>
</dbReference>
<comment type="catalytic activity">
    <reaction evidence="4">
        <text>RX + glutathione = an S-substituted glutathione + a halide anion + H(+)</text>
        <dbReference type="Rhea" id="RHEA:16437"/>
        <dbReference type="ChEBI" id="CHEBI:15378"/>
        <dbReference type="ChEBI" id="CHEBI:16042"/>
        <dbReference type="ChEBI" id="CHEBI:17792"/>
        <dbReference type="ChEBI" id="CHEBI:57925"/>
        <dbReference type="ChEBI" id="CHEBI:90779"/>
        <dbReference type="EC" id="2.5.1.18"/>
    </reaction>
</comment>
<dbReference type="InterPro" id="IPR040079">
    <property type="entry name" value="Glutathione_S-Trfase"/>
</dbReference>
<keyword evidence="3" id="KW-0808">Transferase</keyword>
<dbReference type="EMBL" id="JACMSC010000002">
    <property type="protein sequence ID" value="KAG6532761.1"/>
    <property type="molecule type" value="Genomic_DNA"/>
</dbReference>
<feature type="domain" description="GST N-terminal" evidence="6">
    <location>
        <begin position="5"/>
        <end position="86"/>
    </location>
</feature>
<accession>A0A8J5I2U3</accession>
<dbReference type="InterPro" id="IPR034347">
    <property type="entry name" value="GST_Phi_C"/>
</dbReference>
<evidence type="ECO:0000313" key="9">
    <source>
        <dbReference type="Proteomes" id="UP000734854"/>
    </source>
</evidence>
<dbReference type="SFLD" id="SFLDS00019">
    <property type="entry name" value="Glutathione_Transferase_(cytos"/>
    <property type="match status" value="1"/>
</dbReference>
<feature type="compositionally biased region" description="Polar residues" evidence="5">
    <location>
        <begin position="305"/>
        <end position="318"/>
    </location>
</feature>
<dbReference type="Pfam" id="PF02798">
    <property type="entry name" value="GST_N"/>
    <property type="match status" value="1"/>
</dbReference>
<feature type="compositionally biased region" description="Polar residues" evidence="5">
    <location>
        <begin position="278"/>
        <end position="287"/>
    </location>
</feature>
<evidence type="ECO:0000256" key="4">
    <source>
        <dbReference type="ARBA" id="ARBA00047960"/>
    </source>
</evidence>
<dbReference type="CDD" id="cd03187">
    <property type="entry name" value="GST_C_Phi"/>
    <property type="match status" value="1"/>
</dbReference>
<proteinExistence type="inferred from homology"/>
<dbReference type="Proteomes" id="UP000734854">
    <property type="component" value="Unassembled WGS sequence"/>
</dbReference>
<reference evidence="8 9" key="1">
    <citation type="submission" date="2020-08" db="EMBL/GenBank/DDBJ databases">
        <title>Plant Genome Project.</title>
        <authorList>
            <person name="Zhang R.-G."/>
        </authorList>
    </citation>
    <scope>NUCLEOTIDE SEQUENCE [LARGE SCALE GENOMIC DNA]</scope>
    <source>
        <tissue evidence="8">Rhizome</tissue>
    </source>
</reference>
<dbReference type="SFLD" id="SFLDG00358">
    <property type="entry name" value="Main_(cytGST)"/>
    <property type="match status" value="1"/>
</dbReference>
<evidence type="ECO:0000256" key="3">
    <source>
        <dbReference type="ARBA" id="ARBA00022679"/>
    </source>
</evidence>
<dbReference type="GO" id="GO:0006749">
    <property type="term" value="P:glutathione metabolic process"/>
    <property type="evidence" value="ECO:0007669"/>
    <property type="project" value="TreeGrafter"/>
</dbReference>